<evidence type="ECO:0000313" key="3">
    <source>
        <dbReference type="Proteomes" id="UP000010793"/>
    </source>
</evidence>
<dbReference type="SUPFAM" id="SSF56176">
    <property type="entry name" value="FAD-binding/transporter-associated domain-like"/>
    <property type="match status" value="1"/>
</dbReference>
<dbReference type="InterPro" id="IPR016169">
    <property type="entry name" value="FAD-bd_PCMH_sub2"/>
</dbReference>
<dbReference type="PROSITE" id="PS51387">
    <property type="entry name" value="FAD_PCMH"/>
    <property type="match status" value="1"/>
</dbReference>
<dbReference type="InterPro" id="IPR036318">
    <property type="entry name" value="FAD-bd_PCMH-like_sf"/>
</dbReference>
<dbReference type="AlphaFoldDB" id="A0A3B6VNH9"/>
<dbReference type="InterPro" id="IPR016166">
    <property type="entry name" value="FAD-bd_PCMH"/>
</dbReference>
<dbReference type="InterPro" id="IPR051312">
    <property type="entry name" value="Diverse_Substr_Oxidored"/>
</dbReference>
<name>A0A3B6VNH9_BRAPL</name>
<evidence type="ECO:0000259" key="1">
    <source>
        <dbReference type="PROSITE" id="PS51387"/>
    </source>
</evidence>
<evidence type="ECO:0000313" key="2">
    <source>
        <dbReference type="EMBL" id="AGA67461.1"/>
    </source>
</evidence>
<dbReference type="PANTHER" id="PTHR42659:SF9">
    <property type="entry name" value="XANTHINE DEHYDROGENASE FAD-BINDING SUBUNIT XDHB-RELATED"/>
    <property type="match status" value="1"/>
</dbReference>
<dbReference type="InterPro" id="IPR002346">
    <property type="entry name" value="Mopterin_DH_FAD-bd"/>
</dbReference>
<dbReference type="KEGG" id="bpip:BPP43_11565"/>
<dbReference type="EMBL" id="CP002873">
    <property type="protein sequence ID" value="AGA67461.1"/>
    <property type="molecule type" value="Genomic_DNA"/>
</dbReference>
<gene>
    <name evidence="2" type="ORF">BPP43_11565</name>
</gene>
<keyword evidence="3" id="KW-1185">Reference proteome</keyword>
<dbReference type="GO" id="GO:0016491">
    <property type="term" value="F:oxidoreductase activity"/>
    <property type="evidence" value="ECO:0007669"/>
    <property type="project" value="InterPro"/>
</dbReference>
<dbReference type="Proteomes" id="UP000010793">
    <property type="component" value="Chromosome"/>
</dbReference>
<dbReference type="PANTHER" id="PTHR42659">
    <property type="entry name" value="XANTHINE DEHYDROGENASE SUBUNIT C-RELATED"/>
    <property type="match status" value="1"/>
</dbReference>
<dbReference type="Gene3D" id="3.30.465.10">
    <property type="match status" value="1"/>
</dbReference>
<dbReference type="Gene3D" id="3.30.390.50">
    <property type="entry name" value="CO dehydrogenase flavoprotein, C-terminal domain"/>
    <property type="match status" value="1"/>
</dbReference>
<dbReference type="GO" id="GO:0071949">
    <property type="term" value="F:FAD binding"/>
    <property type="evidence" value="ECO:0007669"/>
    <property type="project" value="InterPro"/>
</dbReference>
<accession>A0A3B6VNH9</accession>
<reference evidence="2 3" key="1">
    <citation type="journal article" date="2013" name="Genome Announc.">
        <title>Complete Genome Sequence of the Porcine Strain Brachyspira pilosicoli P43/6/78(T.).</title>
        <authorList>
            <person name="Lin C."/>
            <person name="den Bakker H.C."/>
            <person name="Suzuki H."/>
            <person name="Lefebure T."/>
            <person name="Ponnala L."/>
            <person name="Sun Q."/>
            <person name="Stanhope M.J."/>
            <person name="Wiedmann M."/>
            <person name="Duhamel G.E."/>
        </authorList>
    </citation>
    <scope>NUCLEOTIDE SEQUENCE [LARGE SCALE GENOMIC DNA]</scope>
    <source>
        <strain evidence="2 3">P43/6/78</strain>
    </source>
</reference>
<dbReference type="SUPFAM" id="SSF55447">
    <property type="entry name" value="CO dehydrogenase flavoprotein C-terminal domain-like"/>
    <property type="match status" value="1"/>
</dbReference>
<feature type="domain" description="FAD-binding PCMH-type" evidence="1">
    <location>
        <begin position="1"/>
        <end position="172"/>
    </location>
</feature>
<dbReference type="RefSeq" id="WP_015274953.1">
    <property type="nucleotide sequence ID" value="NC_019908.1"/>
</dbReference>
<dbReference type="InterPro" id="IPR036683">
    <property type="entry name" value="CO_DH_flav_C_dom_sf"/>
</dbReference>
<dbReference type="Pfam" id="PF00941">
    <property type="entry name" value="FAD_binding_5"/>
    <property type="match status" value="1"/>
</dbReference>
<organism evidence="2 3">
    <name type="scientific">Brachyspira pilosicoli P43/6/78</name>
    <dbReference type="NCBI Taxonomy" id="1042417"/>
    <lineage>
        <taxon>Bacteria</taxon>
        <taxon>Pseudomonadati</taxon>
        <taxon>Spirochaetota</taxon>
        <taxon>Spirochaetia</taxon>
        <taxon>Brachyspirales</taxon>
        <taxon>Brachyspiraceae</taxon>
        <taxon>Brachyspira</taxon>
    </lineage>
</organism>
<proteinExistence type="predicted"/>
<sequence>MVNTLTAKNINEALELKLKHNAIIFAGGTDLMVEHLRGSNLIAKFERPVLFINEIDELKGIKEDENNIIIGTLTTFDEIIKSPLIPQVLKDSALGIAGPPIRNIATIGGNICNASPSADSLPSLYAMDSVLILKSKDSQREVKIKDFITGVSKTTIKDDEILTHIVIPKKNYEYSFYKKIGTRKANALSKLAICALVCKENNKYRFKISFCTLGITVTRDESIEEKFAVSDISEWKNKIKDIQEAYSSIMKPRDSARSTALYRKKCALNLIEYFLEEALKNIC</sequence>
<protein>
    <submittedName>
        <fullName evidence="2">CoxM protein</fullName>
    </submittedName>
</protein>